<name>A0ABW1FXF7_9ACTN</name>
<accession>A0ABW1FXF7</accession>
<gene>
    <name evidence="1" type="ORF">ACFP3V_05165</name>
</gene>
<reference evidence="2" key="1">
    <citation type="journal article" date="2019" name="Int. J. Syst. Evol. Microbiol.">
        <title>The Global Catalogue of Microorganisms (GCM) 10K type strain sequencing project: providing services to taxonomists for standard genome sequencing and annotation.</title>
        <authorList>
            <consortium name="The Broad Institute Genomics Platform"/>
            <consortium name="The Broad Institute Genome Sequencing Center for Infectious Disease"/>
            <person name="Wu L."/>
            <person name="Ma J."/>
        </authorList>
    </citation>
    <scope>NUCLEOTIDE SEQUENCE [LARGE SCALE GENOMIC DNA]</scope>
    <source>
        <strain evidence="2">JCM 4816</strain>
    </source>
</reference>
<evidence type="ECO:0000313" key="2">
    <source>
        <dbReference type="Proteomes" id="UP001596174"/>
    </source>
</evidence>
<evidence type="ECO:0008006" key="3">
    <source>
        <dbReference type="Google" id="ProtNLM"/>
    </source>
</evidence>
<proteinExistence type="predicted"/>
<comment type="caution">
    <text evidence="1">The sequence shown here is derived from an EMBL/GenBank/DDBJ whole genome shotgun (WGS) entry which is preliminary data.</text>
</comment>
<dbReference type="Proteomes" id="UP001596174">
    <property type="component" value="Unassembled WGS sequence"/>
</dbReference>
<organism evidence="1 2">
    <name type="scientific">Streptacidiphilus monticola</name>
    <dbReference type="NCBI Taxonomy" id="2161674"/>
    <lineage>
        <taxon>Bacteria</taxon>
        <taxon>Bacillati</taxon>
        <taxon>Actinomycetota</taxon>
        <taxon>Actinomycetes</taxon>
        <taxon>Kitasatosporales</taxon>
        <taxon>Streptomycetaceae</taxon>
        <taxon>Streptacidiphilus</taxon>
    </lineage>
</organism>
<keyword evidence="2" id="KW-1185">Reference proteome</keyword>
<protein>
    <recommendedName>
        <fullName evidence="3">DUF4238 domain-containing protein</fullName>
    </recommendedName>
</protein>
<dbReference type="RefSeq" id="WP_380580185.1">
    <property type="nucleotide sequence ID" value="NZ_JBHSQJ010000014.1"/>
</dbReference>
<evidence type="ECO:0000313" key="1">
    <source>
        <dbReference type="EMBL" id="MFC5906608.1"/>
    </source>
</evidence>
<dbReference type="EMBL" id="JBHSQJ010000014">
    <property type="protein sequence ID" value="MFC5906608.1"/>
    <property type="molecule type" value="Genomic_DNA"/>
</dbReference>
<sequence length="214" mass="25295">MVEEERERASMFRGSEKFQAWLRAEREQAAELLLGRFPWQEYPYKRGKWRRDTIQWPFWSEWKQTAQSLLLLDPATGRGLGELWDVEPPSWLGEHGTSGRIQVAGDPRLFALVSLTDRPDRAHLAIHRRYFTENPVQLFHRLVGGDLSLKPYYDADVEPVRYGGSLWLADRPQEPTRADGYHWHRWDSDDPVSYNRDNGSIWARYRRETKNRPS</sequence>